<dbReference type="eggNOG" id="COG0210">
    <property type="taxonomic scope" value="Bacteria"/>
</dbReference>
<dbReference type="Gene3D" id="3.40.50.300">
    <property type="entry name" value="P-loop containing nucleotide triphosphate hydrolases"/>
    <property type="match status" value="3"/>
</dbReference>
<accession>D0LHE6</accession>
<sequence>MDVPTAKTSFFADLHTHSKYARATSKLSDLEHLAYWGAKKGISVVGTGDFTHPAWRGELRDKLVPAEPGLFRLREDIEREVRARLDVPVRGLPRFLLSVEISTIYKKGDKTRKVHHLIYAPDFDSVDRMVESLAKIGNLRADGRPILGLDSRHLLEIALSAGEGCYLVPAHVWTPWFAVLGSKSGFDAVADCYGDLAEHIFAVETGLSSDPPMNWCLSSLDRYTLVSNSDAHSPPKLGREANVFTCDMDYFAMRRALETREGFAGTVEFFPEEGKYHLDGHRKCEVVLDPAETKALEGRCPSCGKPLTVGVMHRVQDLADRPLGYRPADAPDFRSFVPLSEIVAEIVGAGVNTKAVGRAYESLLARLGSELFILEHAPIEDLRRGGHGQLGSRLAEAVTRMREGRVIRQAGYDGEYGVIRLFEARELRRPAAVSLALALPEPPAAEASAPAPEPVPASPASVASAPGTAAEFDPPPSEIPRPSPETLRDGAASSLLSALDPEQRRAAECVHGPLLIVAGPGTGKTRTLTHRIAHLVEDIGVEPAACLAITFTNRAAGELRERLDALLPGAGAGVAVHTFHSLALRILRENRVRAGLHRGFRVAAESECVALLADALGCLPAKARSVLARLRRASVAASVAAGAGQGAAEQPPEASAESLDDELARAHRVYRQALEEAARLDFDELLGRAEALLREDDIGLAYRARFRHLSIDEYQDIDAQQYRLIALLSGDVGAAGMRDGGQDEAGGSRSLCAIGDPDQAIYGFRGADVGFFLRFREEYPRTREVQLTRNYRSTATIVDAALQAIAPHSLVAERVLEAADAGEGAASLPVHVVSAASARAEAETVVHSIEALIGGTSFFSMDSGRLDDIGVGVGVGAAPGERGAAPTENDESDDLSFSDFAVLYRTDAQSGLLCEALARSGIPFQKRSHHRLGDDPLTVALLGEMRDATAAAAAEDAESPPPGALQAFLDAASIRLRARLETAVAAGPTPDATAAEATTSAVTGDPALDPARIAAVADLLRPLAARCDDLDSFANELALEAEVDLWDARADRVSLLTLHAAKGLEFRVVFLVGCEDGVLPLRWGSGRAEDLGEERRLFFVGMTRARQRLYLLHARKRRWRGELCELPVSPFVRDIEDQLLARGSSRPRKKPVVLHEQLGLF</sequence>
<keyword evidence="4 10" id="KW-0347">Helicase</keyword>
<keyword evidence="15" id="KW-1185">Reference proteome</keyword>
<name>D0LHE6_HALO1</name>
<dbReference type="AlphaFoldDB" id="D0LHE6"/>
<dbReference type="GO" id="GO:0005829">
    <property type="term" value="C:cytosol"/>
    <property type="evidence" value="ECO:0007669"/>
    <property type="project" value="TreeGrafter"/>
</dbReference>
<dbReference type="PANTHER" id="PTHR11070:SF69">
    <property type="entry name" value="ATP-DEPENDENT DNA HELICASE UVRD2"/>
    <property type="match status" value="1"/>
</dbReference>
<evidence type="ECO:0000256" key="3">
    <source>
        <dbReference type="ARBA" id="ARBA00022801"/>
    </source>
</evidence>
<comment type="similarity">
    <text evidence="1">Belongs to the helicase family. UvrD subfamily.</text>
</comment>
<evidence type="ECO:0000256" key="1">
    <source>
        <dbReference type="ARBA" id="ARBA00009922"/>
    </source>
</evidence>
<dbReference type="CDD" id="cd18807">
    <property type="entry name" value="SF1_C_UvrD"/>
    <property type="match status" value="1"/>
</dbReference>
<dbReference type="PANTHER" id="PTHR11070">
    <property type="entry name" value="UVRD / RECB / PCRA DNA HELICASE FAMILY MEMBER"/>
    <property type="match status" value="1"/>
</dbReference>
<organism evidence="14 15">
    <name type="scientific">Haliangium ochraceum (strain DSM 14365 / JCM 11303 / SMP-2)</name>
    <dbReference type="NCBI Taxonomy" id="502025"/>
    <lineage>
        <taxon>Bacteria</taxon>
        <taxon>Pseudomonadati</taxon>
        <taxon>Myxococcota</taxon>
        <taxon>Polyangia</taxon>
        <taxon>Haliangiales</taxon>
        <taxon>Kofleriaceae</taxon>
        <taxon>Haliangium</taxon>
    </lineage>
</organism>
<dbReference type="STRING" id="502025.Hoch_0167"/>
<dbReference type="CDD" id="cd19067">
    <property type="entry name" value="PfuEndoQ-like"/>
    <property type="match status" value="1"/>
</dbReference>
<dbReference type="GO" id="GO:0003677">
    <property type="term" value="F:DNA binding"/>
    <property type="evidence" value="ECO:0007669"/>
    <property type="project" value="InterPro"/>
</dbReference>
<dbReference type="KEGG" id="hoh:Hoch_0167"/>
<keyword evidence="2 10" id="KW-0547">Nucleotide-binding</keyword>
<dbReference type="RefSeq" id="WP_012825435.1">
    <property type="nucleotide sequence ID" value="NC_013440.1"/>
</dbReference>
<dbReference type="InterPro" id="IPR013986">
    <property type="entry name" value="DExx_box_DNA_helicase_dom_sf"/>
</dbReference>
<dbReference type="PROSITE" id="PS51198">
    <property type="entry name" value="UVRD_HELICASE_ATP_BIND"/>
    <property type="match status" value="1"/>
</dbReference>
<feature type="domain" description="UvrD-like helicase ATP-binding" evidence="12">
    <location>
        <begin position="497"/>
        <end position="794"/>
    </location>
</feature>
<dbReference type="CDD" id="cd17932">
    <property type="entry name" value="DEXQc_UvrD"/>
    <property type="match status" value="1"/>
</dbReference>
<dbReference type="GO" id="GO:0043138">
    <property type="term" value="F:3'-5' DNA helicase activity"/>
    <property type="evidence" value="ECO:0007669"/>
    <property type="project" value="UniProtKB-EC"/>
</dbReference>
<dbReference type="InterPro" id="IPR027417">
    <property type="entry name" value="P-loop_NTPase"/>
</dbReference>
<evidence type="ECO:0000256" key="7">
    <source>
        <dbReference type="ARBA" id="ARBA00034617"/>
    </source>
</evidence>
<evidence type="ECO:0000256" key="9">
    <source>
        <dbReference type="ARBA" id="ARBA00048988"/>
    </source>
</evidence>
<dbReference type="InterPro" id="IPR014016">
    <property type="entry name" value="UvrD-like_ATP-bd"/>
</dbReference>
<feature type="binding site" evidence="10">
    <location>
        <begin position="518"/>
        <end position="525"/>
    </location>
    <ligand>
        <name>ATP</name>
        <dbReference type="ChEBI" id="CHEBI:30616"/>
    </ligand>
</feature>
<dbReference type="InterPro" id="IPR014017">
    <property type="entry name" value="DNA_helicase_UvrD-like_C"/>
</dbReference>
<feature type="region of interest" description="Disordered" evidence="11">
    <location>
        <begin position="444"/>
        <end position="490"/>
    </location>
</feature>
<proteinExistence type="inferred from homology"/>
<comment type="catalytic activity">
    <reaction evidence="7">
        <text>Couples ATP hydrolysis with the unwinding of duplex DNA by translocating in the 3'-5' direction.</text>
        <dbReference type="EC" id="5.6.2.4"/>
    </reaction>
</comment>
<dbReference type="Gene3D" id="1.10.10.160">
    <property type="match status" value="1"/>
</dbReference>
<comment type="catalytic activity">
    <reaction evidence="9">
        <text>ATP + H2O = ADP + phosphate + H(+)</text>
        <dbReference type="Rhea" id="RHEA:13065"/>
        <dbReference type="ChEBI" id="CHEBI:15377"/>
        <dbReference type="ChEBI" id="CHEBI:15378"/>
        <dbReference type="ChEBI" id="CHEBI:30616"/>
        <dbReference type="ChEBI" id="CHEBI:43474"/>
        <dbReference type="ChEBI" id="CHEBI:456216"/>
        <dbReference type="EC" id="5.6.2.4"/>
    </reaction>
</comment>
<evidence type="ECO:0000259" key="13">
    <source>
        <dbReference type="PROSITE" id="PS51217"/>
    </source>
</evidence>
<dbReference type="InterPro" id="IPR000212">
    <property type="entry name" value="DNA_helicase_UvrD/REP"/>
</dbReference>
<reference evidence="14 15" key="1">
    <citation type="journal article" date="2010" name="Stand. Genomic Sci.">
        <title>Complete genome sequence of Haliangium ochraceum type strain (SMP-2).</title>
        <authorList>
            <consortium name="US DOE Joint Genome Institute (JGI-PGF)"/>
            <person name="Ivanova N."/>
            <person name="Daum C."/>
            <person name="Lang E."/>
            <person name="Abt B."/>
            <person name="Kopitz M."/>
            <person name="Saunders E."/>
            <person name="Lapidus A."/>
            <person name="Lucas S."/>
            <person name="Glavina Del Rio T."/>
            <person name="Nolan M."/>
            <person name="Tice H."/>
            <person name="Copeland A."/>
            <person name="Cheng J.F."/>
            <person name="Chen F."/>
            <person name="Bruce D."/>
            <person name="Goodwin L."/>
            <person name="Pitluck S."/>
            <person name="Mavromatis K."/>
            <person name="Pati A."/>
            <person name="Mikhailova N."/>
            <person name="Chen A."/>
            <person name="Palaniappan K."/>
            <person name="Land M."/>
            <person name="Hauser L."/>
            <person name="Chang Y.J."/>
            <person name="Jeffries C.D."/>
            <person name="Detter J.C."/>
            <person name="Brettin T."/>
            <person name="Rohde M."/>
            <person name="Goker M."/>
            <person name="Bristow J."/>
            <person name="Markowitz V."/>
            <person name="Eisen J.A."/>
            <person name="Hugenholtz P."/>
            <person name="Kyrpides N.C."/>
            <person name="Klenk H.P."/>
        </authorList>
    </citation>
    <scope>NUCLEOTIDE SEQUENCE [LARGE SCALE GENOMIC DNA]</scope>
    <source>
        <strain evidence="15">DSM 14365 / CIP 107738 / JCM 11303 / AJ 13395 / SMP-2</strain>
    </source>
</reference>
<dbReference type="Pfam" id="PF13361">
    <property type="entry name" value="UvrD_C"/>
    <property type="match status" value="1"/>
</dbReference>
<evidence type="ECO:0000256" key="8">
    <source>
        <dbReference type="ARBA" id="ARBA00034808"/>
    </source>
</evidence>
<dbReference type="OrthoDB" id="9810135at2"/>
<dbReference type="EC" id="5.6.2.4" evidence="8"/>
<dbReference type="HOGENOM" id="CLU_005571_0_0_7"/>
<protein>
    <recommendedName>
        <fullName evidence="8">DNA 3'-5' helicase</fullName>
        <ecNumber evidence="8">5.6.2.4</ecNumber>
    </recommendedName>
</protein>
<evidence type="ECO:0000256" key="2">
    <source>
        <dbReference type="ARBA" id="ARBA00022741"/>
    </source>
</evidence>
<dbReference type="eggNOG" id="COG1379">
    <property type="taxonomic scope" value="Bacteria"/>
</dbReference>
<keyword evidence="6" id="KW-0413">Isomerase</keyword>
<evidence type="ECO:0000256" key="10">
    <source>
        <dbReference type="PROSITE-ProRule" id="PRU00560"/>
    </source>
</evidence>
<evidence type="ECO:0000256" key="11">
    <source>
        <dbReference type="SAM" id="MobiDB-lite"/>
    </source>
</evidence>
<keyword evidence="5 10" id="KW-0067">ATP-binding</keyword>
<evidence type="ECO:0000256" key="6">
    <source>
        <dbReference type="ARBA" id="ARBA00023235"/>
    </source>
</evidence>
<dbReference type="GO" id="GO:0033202">
    <property type="term" value="C:DNA helicase complex"/>
    <property type="evidence" value="ECO:0007669"/>
    <property type="project" value="TreeGrafter"/>
</dbReference>
<gene>
    <name evidence="14" type="ordered locus">Hoch_0167</name>
</gene>
<dbReference type="PROSITE" id="PS51217">
    <property type="entry name" value="UVRD_HELICASE_CTER"/>
    <property type="match status" value="1"/>
</dbReference>
<dbReference type="Gene3D" id="3.20.20.140">
    <property type="entry name" value="Metal-dependent hydrolases"/>
    <property type="match status" value="1"/>
</dbReference>
<evidence type="ECO:0000256" key="5">
    <source>
        <dbReference type="ARBA" id="ARBA00022840"/>
    </source>
</evidence>
<evidence type="ECO:0000259" key="12">
    <source>
        <dbReference type="PROSITE" id="PS51198"/>
    </source>
</evidence>
<dbReference type="EMBL" id="CP001804">
    <property type="protein sequence ID" value="ACY12808.1"/>
    <property type="molecule type" value="Genomic_DNA"/>
</dbReference>
<dbReference type="GO" id="GO:0005524">
    <property type="term" value="F:ATP binding"/>
    <property type="evidence" value="ECO:0007669"/>
    <property type="project" value="UniProtKB-UniRule"/>
</dbReference>
<keyword evidence="3 10" id="KW-0378">Hydrolase</keyword>
<dbReference type="Proteomes" id="UP000001880">
    <property type="component" value="Chromosome"/>
</dbReference>
<feature type="compositionally biased region" description="Pro residues" evidence="11">
    <location>
        <begin position="473"/>
        <end position="483"/>
    </location>
</feature>
<feature type="domain" description="UvrD-like helicase C-terminal" evidence="13">
    <location>
        <begin position="795"/>
        <end position="1063"/>
    </location>
</feature>
<dbReference type="GO" id="GO:0016887">
    <property type="term" value="F:ATP hydrolysis activity"/>
    <property type="evidence" value="ECO:0007669"/>
    <property type="project" value="RHEA"/>
</dbReference>
<dbReference type="GO" id="GO:0000725">
    <property type="term" value="P:recombinational repair"/>
    <property type="evidence" value="ECO:0007669"/>
    <property type="project" value="TreeGrafter"/>
</dbReference>
<dbReference type="SUPFAM" id="SSF89550">
    <property type="entry name" value="PHP domain-like"/>
    <property type="match status" value="1"/>
</dbReference>
<dbReference type="InterPro" id="IPR016195">
    <property type="entry name" value="Pol/histidinol_Pase-like"/>
</dbReference>
<dbReference type="SUPFAM" id="SSF52540">
    <property type="entry name" value="P-loop containing nucleoside triphosphate hydrolases"/>
    <property type="match status" value="1"/>
</dbReference>
<evidence type="ECO:0000256" key="4">
    <source>
        <dbReference type="ARBA" id="ARBA00022806"/>
    </source>
</evidence>
<evidence type="ECO:0000313" key="14">
    <source>
        <dbReference type="EMBL" id="ACY12808.1"/>
    </source>
</evidence>
<evidence type="ECO:0000313" key="15">
    <source>
        <dbReference type="Proteomes" id="UP000001880"/>
    </source>
</evidence>
<dbReference type="Pfam" id="PF00580">
    <property type="entry name" value="UvrD-helicase"/>
    <property type="match status" value="1"/>
</dbReference>